<reference evidence="7 8" key="1">
    <citation type="submission" date="2020-08" db="EMBL/GenBank/DDBJ databases">
        <title>Genomic Encyclopedia of Type Strains, Phase IV (KMG-IV): sequencing the most valuable type-strain genomes for metagenomic binning, comparative biology and taxonomic classification.</title>
        <authorList>
            <person name="Goeker M."/>
        </authorList>
    </citation>
    <scope>NUCLEOTIDE SEQUENCE [LARGE SCALE GENOMIC DNA]</scope>
    <source>
        <strain evidence="7 8">DSM 25024</strain>
    </source>
</reference>
<feature type="transmembrane region" description="Helical" evidence="6">
    <location>
        <begin position="241"/>
        <end position="259"/>
    </location>
</feature>
<feature type="transmembrane region" description="Helical" evidence="6">
    <location>
        <begin position="165"/>
        <end position="184"/>
    </location>
</feature>
<name>A0A7W6BV96_9HYPH</name>
<evidence type="ECO:0000313" key="7">
    <source>
        <dbReference type="EMBL" id="MBB3935713.1"/>
    </source>
</evidence>
<dbReference type="InterPro" id="IPR022791">
    <property type="entry name" value="L-PG_synthase/AglD"/>
</dbReference>
<dbReference type="Proteomes" id="UP000531216">
    <property type="component" value="Unassembled WGS sequence"/>
</dbReference>
<comment type="caution">
    <text evidence="7">The sequence shown here is derived from an EMBL/GenBank/DDBJ whole genome shotgun (WGS) entry which is preliminary data.</text>
</comment>
<proteinExistence type="predicted"/>
<feature type="transmembrane region" description="Helical" evidence="6">
    <location>
        <begin position="296"/>
        <end position="314"/>
    </location>
</feature>
<feature type="transmembrane region" description="Helical" evidence="6">
    <location>
        <begin position="216"/>
        <end position="235"/>
    </location>
</feature>
<keyword evidence="2" id="KW-1003">Cell membrane</keyword>
<dbReference type="EMBL" id="JACIDO010000003">
    <property type="protein sequence ID" value="MBB3935713.1"/>
    <property type="molecule type" value="Genomic_DNA"/>
</dbReference>
<accession>A0A7W6BV96</accession>
<keyword evidence="3 6" id="KW-0812">Transmembrane</keyword>
<evidence type="ECO:0000256" key="4">
    <source>
        <dbReference type="ARBA" id="ARBA00022989"/>
    </source>
</evidence>
<gene>
    <name evidence="7" type="ORF">GGR05_001857</name>
</gene>
<evidence type="ECO:0000256" key="3">
    <source>
        <dbReference type="ARBA" id="ARBA00022692"/>
    </source>
</evidence>
<dbReference type="AlphaFoldDB" id="A0A7W6BV96"/>
<dbReference type="Pfam" id="PF03706">
    <property type="entry name" value="LPG_synthase_TM"/>
    <property type="match status" value="1"/>
</dbReference>
<keyword evidence="4 6" id="KW-1133">Transmembrane helix</keyword>
<evidence type="ECO:0000256" key="1">
    <source>
        <dbReference type="ARBA" id="ARBA00004651"/>
    </source>
</evidence>
<dbReference type="GO" id="GO:0005886">
    <property type="term" value="C:plasma membrane"/>
    <property type="evidence" value="ECO:0007669"/>
    <property type="project" value="UniProtKB-SubCell"/>
</dbReference>
<dbReference type="PANTHER" id="PTHR40277">
    <property type="entry name" value="BLL5419 PROTEIN"/>
    <property type="match status" value="1"/>
</dbReference>
<organism evidence="7 8">
    <name type="scientific">Aureimonas phyllosphaerae</name>
    <dbReference type="NCBI Taxonomy" id="1166078"/>
    <lineage>
        <taxon>Bacteria</taxon>
        <taxon>Pseudomonadati</taxon>
        <taxon>Pseudomonadota</taxon>
        <taxon>Alphaproteobacteria</taxon>
        <taxon>Hyphomicrobiales</taxon>
        <taxon>Aurantimonadaceae</taxon>
        <taxon>Aureimonas</taxon>
    </lineage>
</organism>
<feature type="transmembrane region" description="Helical" evidence="6">
    <location>
        <begin position="139"/>
        <end position="159"/>
    </location>
</feature>
<dbReference type="RefSeq" id="WP_244545897.1">
    <property type="nucleotide sequence ID" value="NZ_FOOA01000003.1"/>
</dbReference>
<comment type="subcellular location">
    <subcellularLocation>
        <location evidence="1">Cell membrane</location>
        <topology evidence="1">Multi-pass membrane protein</topology>
    </subcellularLocation>
</comment>
<feature type="transmembrane region" description="Helical" evidence="6">
    <location>
        <begin position="12"/>
        <end position="34"/>
    </location>
</feature>
<evidence type="ECO:0000256" key="5">
    <source>
        <dbReference type="ARBA" id="ARBA00023136"/>
    </source>
</evidence>
<protein>
    <submittedName>
        <fullName evidence="7">Uncharacterized membrane protein YbhN (UPF0104 family)</fullName>
    </submittedName>
</protein>
<evidence type="ECO:0000256" key="6">
    <source>
        <dbReference type="SAM" id="Phobius"/>
    </source>
</evidence>
<keyword evidence="8" id="KW-1185">Reference proteome</keyword>
<evidence type="ECO:0000313" key="8">
    <source>
        <dbReference type="Proteomes" id="UP000531216"/>
    </source>
</evidence>
<dbReference type="PANTHER" id="PTHR40277:SF1">
    <property type="entry name" value="BLL5419 PROTEIN"/>
    <property type="match status" value="1"/>
</dbReference>
<keyword evidence="5 6" id="KW-0472">Membrane</keyword>
<feature type="transmembrane region" description="Helical" evidence="6">
    <location>
        <begin position="49"/>
        <end position="67"/>
    </location>
</feature>
<evidence type="ECO:0000256" key="2">
    <source>
        <dbReference type="ARBA" id="ARBA00022475"/>
    </source>
</evidence>
<sequence>MPRLPSLSAMPGWCRIVLPLLAGAAILALVAAMLDRGQVIARLRQADPVFVALAILSVQPQIVLSALRWRFVSKRLGEPLAAGRAIGEYYLATLLNQVLPGGVAGDAVRVVRAAREGRDDRWTGRAGQAVVLDRLSGQLVLFATAGIGLLAAPFVFGVAPPGGRGLLVFLGAVAGIVGIGWLLARALGERAARFRAGFGPVLAEVFVRRGAFMVQAALSVAVVLAYFATFALAAMAVGAPLGLAGTLLLVPLVLLSMLLPVSVGGWGLREAAAAAILPVAGITADGAFAASVVYGIASLIGALPGVLVLARHAADGRRRAAA</sequence>